<feature type="domain" description="Transposase IS200-like" evidence="1">
    <location>
        <begin position="22"/>
        <end position="203"/>
    </location>
</feature>
<dbReference type="Gene3D" id="3.30.70.1290">
    <property type="entry name" value="Transposase IS200-like"/>
    <property type="match status" value="1"/>
</dbReference>
<gene>
    <name evidence="2" type="ORF">SAMN05661003_11838</name>
</gene>
<accession>A0A1G7E8A3</accession>
<dbReference type="SUPFAM" id="SSF143422">
    <property type="entry name" value="Transposase IS200-like"/>
    <property type="match status" value="1"/>
</dbReference>
<dbReference type="GO" id="GO:0006313">
    <property type="term" value="P:DNA transposition"/>
    <property type="evidence" value="ECO:0007669"/>
    <property type="project" value="InterPro"/>
</dbReference>
<protein>
    <submittedName>
        <fullName evidence="2">Transposase IS200 like</fullName>
    </submittedName>
</protein>
<dbReference type="InterPro" id="IPR002686">
    <property type="entry name" value="Transposase_17"/>
</dbReference>
<evidence type="ECO:0000259" key="1">
    <source>
        <dbReference type="SMART" id="SM01321"/>
    </source>
</evidence>
<evidence type="ECO:0000313" key="2">
    <source>
        <dbReference type="EMBL" id="SDE59911.1"/>
    </source>
</evidence>
<name>A0A1G7E8A3_9BACT</name>
<dbReference type="AlphaFoldDB" id="A0A1G7E8A3"/>
<organism evidence="2 3">
    <name type="scientific">Desulfuromonas thiophila</name>
    <dbReference type="NCBI Taxonomy" id="57664"/>
    <lineage>
        <taxon>Bacteria</taxon>
        <taxon>Pseudomonadati</taxon>
        <taxon>Thermodesulfobacteriota</taxon>
        <taxon>Desulfuromonadia</taxon>
        <taxon>Desulfuromonadales</taxon>
        <taxon>Desulfuromonadaceae</taxon>
        <taxon>Desulfuromonas</taxon>
    </lineage>
</organism>
<dbReference type="GO" id="GO:0004803">
    <property type="term" value="F:transposase activity"/>
    <property type="evidence" value="ECO:0007669"/>
    <property type="project" value="InterPro"/>
</dbReference>
<dbReference type="InterPro" id="IPR036515">
    <property type="entry name" value="Transposase_17_sf"/>
</dbReference>
<keyword evidence="3" id="KW-1185">Reference proteome</keyword>
<dbReference type="GO" id="GO:0043565">
    <property type="term" value="F:sequence-specific DNA binding"/>
    <property type="evidence" value="ECO:0007669"/>
    <property type="project" value="TreeGrafter"/>
</dbReference>
<dbReference type="EMBL" id="FNAQ01000018">
    <property type="protein sequence ID" value="SDE59911.1"/>
    <property type="molecule type" value="Genomic_DNA"/>
</dbReference>
<proteinExistence type="predicted"/>
<dbReference type="SMART" id="SM01321">
    <property type="entry name" value="Y1_Tnp"/>
    <property type="match status" value="1"/>
</dbReference>
<dbReference type="InterPro" id="IPR052715">
    <property type="entry name" value="RAYT_transposase"/>
</dbReference>
<evidence type="ECO:0000313" key="3">
    <source>
        <dbReference type="Proteomes" id="UP000243205"/>
    </source>
</evidence>
<dbReference type="PANTHER" id="PTHR36966:SF1">
    <property type="entry name" value="REP-ASSOCIATED TYROSINE TRANSPOSASE"/>
    <property type="match status" value="1"/>
</dbReference>
<dbReference type="STRING" id="57664.SAMN05661003_11838"/>
<reference evidence="3" key="1">
    <citation type="submission" date="2016-10" db="EMBL/GenBank/DDBJ databases">
        <authorList>
            <person name="Varghese N."/>
            <person name="Submissions S."/>
        </authorList>
    </citation>
    <scope>NUCLEOTIDE SEQUENCE [LARGE SCALE GENOMIC DNA]</scope>
    <source>
        <strain evidence="3">DSM 8987</strain>
    </source>
</reference>
<dbReference type="Proteomes" id="UP000243205">
    <property type="component" value="Unassembled WGS sequence"/>
</dbReference>
<dbReference type="RefSeq" id="WP_216095216.1">
    <property type="nucleotide sequence ID" value="NZ_FNAQ01000018.1"/>
</dbReference>
<sequence>MMNRCAKHHRRSIRLKGYDYARPGIYFVTICVQNRECLFGNVVQGEMQLNAAGEMVVRWFAQLENKFATVQCDASICMPNHVHFVVHNRGSSVDGIDVGADLRVCPVSNAHQRLLQPRRTHGSAPTGANDDGTGVGADLCVCPVPLSQIVQWFKTMTTNEYIRGIKQKDWPRFSGKLWQRNYWEHIVRDQSEWDRIRDYIHNNPAQWDQDRLNDRKTMVREPVCEYSGENWRV</sequence>
<dbReference type="PANTHER" id="PTHR36966">
    <property type="entry name" value="REP-ASSOCIATED TYROSINE TRANSPOSASE"/>
    <property type="match status" value="1"/>
</dbReference>